<dbReference type="InterPro" id="IPR029058">
    <property type="entry name" value="AB_hydrolase_fold"/>
</dbReference>
<dbReference type="GO" id="GO:0052689">
    <property type="term" value="F:carboxylic ester hydrolase activity"/>
    <property type="evidence" value="ECO:0007669"/>
    <property type="project" value="UniProtKB-KW"/>
</dbReference>
<dbReference type="SUPFAM" id="SSF53474">
    <property type="entry name" value="alpha/beta-Hydrolases"/>
    <property type="match status" value="1"/>
</dbReference>
<dbReference type="PANTHER" id="PTHR11559">
    <property type="entry name" value="CARBOXYLESTERASE"/>
    <property type="match status" value="1"/>
</dbReference>
<dbReference type="InterPro" id="IPR002018">
    <property type="entry name" value="CarbesteraseB"/>
</dbReference>
<feature type="compositionally biased region" description="Basic and acidic residues" evidence="7">
    <location>
        <begin position="74"/>
        <end position="83"/>
    </location>
</feature>
<sequence>MYGSVLWAALLAAAAAAAGVCAAPEPVVAAPAGPARGSWLRSRRGRPLAAFRGLRYAAPPVGELRFKPPQPEPAARDEIDARSDGPACPQPAEEGYYVDEDCLRLNVYTPRINSTGSGLPVVVFLHAGGFYSVSGRSDVAGPDYLLDEELVLVTANYRLGSLGFLSTGDEFAPGNNGLKDQVLALRWVQRNIAAFGGDPGRVTLAGYSAGAFSVALHMVSPMSKGLFHRAIAMSGSPISQIPVPPHQRALAERQAALAGCPHRSSREMLACLRNKTADEIGNSLDGFFEYAYDPVLVWTPVVEPDCGQERFLAEHPLTSLRAGRAHPVPCVISQTTGEFFWKAFTILGNASLSSAMGQDWRRMAAISFQLPAADAAADALRAHYLGPGSRGPLANDSHTADALGRLYSHGVIGFGVHTLVNALAVYSPHPVYYYRFDYIGNNSHYMDPATHKPTGVAHHDDLIYLFSINVSFPLIAPSGSQDSRMVDYMTGMWRRFAATGNPNPTAAPGAAAPSGAAWPPFTRSARRYLNVKATPAVQSNMFEEDLQVWENLYNKRNCDFCTY</sequence>
<dbReference type="EMBL" id="KX015858">
    <property type="protein sequence ID" value="ARM65387.1"/>
    <property type="molecule type" value="mRNA"/>
</dbReference>
<evidence type="ECO:0000256" key="1">
    <source>
        <dbReference type="ARBA" id="ARBA00005964"/>
    </source>
</evidence>
<keyword evidence="2" id="KW-0719">Serine esterase</keyword>
<feature type="chain" id="PRO_5015371586" description="Carboxylic ester hydrolase" evidence="6">
    <location>
        <begin position="23"/>
        <end position="563"/>
    </location>
</feature>
<keyword evidence="3 6" id="KW-0378">Hydrolase</keyword>
<evidence type="ECO:0000313" key="9">
    <source>
        <dbReference type="EMBL" id="ARM65387.1"/>
    </source>
</evidence>
<evidence type="ECO:0000256" key="7">
    <source>
        <dbReference type="SAM" id="MobiDB-lite"/>
    </source>
</evidence>
<protein>
    <recommendedName>
        <fullName evidence="6">Carboxylic ester hydrolase</fullName>
        <ecNumber evidence="6">3.1.1.-</ecNumber>
    </recommendedName>
</protein>
<accession>A0A2S0D932</accession>
<dbReference type="InterPro" id="IPR050309">
    <property type="entry name" value="Type-B_Carboxylest/Lipase"/>
</dbReference>
<evidence type="ECO:0000256" key="3">
    <source>
        <dbReference type="ARBA" id="ARBA00022801"/>
    </source>
</evidence>
<dbReference type="Gene3D" id="3.40.50.1820">
    <property type="entry name" value="alpha/beta hydrolase"/>
    <property type="match status" value="1"/>
</dbReference>
<evidence type="ECO:0000256" key="6">
    <source>
        <dbReference type="RuleBase" id="RU361235"/>
    </source>
</evidence>
<feature type="signal peptide" evidence="6">
    <location>
        <begin position="1"/>
        <end position="22"/>
    </location>
</feature>
<evidence type="ECO:0000259" key="8">
    <source>
        <dbReference type="Pfam" id="PF00135"/>
    </source>
</evidence>
<dbReference type="InterPro" id="IPR019826">
    <property type="entry name" value="Carboxylesterase_B_AS"/>
</dbReference>
<proteinExistence type="evidence at transcript level"/>
<dbReference type="AlphaFoldDB" id="A0A2S0D932"/>
<feature type="region of interest" description="Disordered" evidence="7">
    <location>
        <begin position="65"/>
        <end position="87"/>
    </location>
</feature>
<evidence type="ECO:0000256" key="2">
    <source>
        <dbReference type="ARBA" id="ARBA00022487"/>
    </source>
</evidence>
<keyword evidence="5" id="KW-0325">Glycoprotein</keyword>
<evidence type="ECO:0000256" key="4">
    <source>
        <dbReference type="ARBA" id="ARBA00023157"/>
    </source>
</evidence>
<organism evidence="9">
    <name type="scientific">Ectropis obliqua</name>
    <name type="common">Tea geometrid moth</name>
    <dbReference type="NCBI Taxonomy" id="248899"/>
    <lineage>
        <taxon>Eukaryota</taxon>
        <taxon>Metazoa</taxon>
        <taxon>Ecdysozoa</taxon>
        <taxon>Arthropoda</taxon>
        <taxon>Hexapoda</taxon>
        <taxon>Insecta</taxon>
        <taxon>Pterygota</taxon>
        <taxon>Neoptera</taxon>
        <taxon>Endopterygota</taxon>
        <taxon>Lepidoptera</taxon>
        <taxon>Glossata</taxon>
        <taxon>Ditrysia</taxon>
        <taxon>Geometroidea</taxon>
        <taxon>Geometridae</taxon>
        <taxon>Ennominae</taxon>
        <taxon>Ectropis</taxon>
    </lineage>
</organism>
<evidence type="ECO:0000256" key="5">
    <source>
        <dbReference type="ARBA" id="ARBA00023180"/>
    </source>
</evidence>
<keyword evidence="6" id="KW-0732">Signal</keyword>
<keyword evidence="4" id="KW-1015">Disulfide bond</keyword>
<dbReference type="Pfam" id="PF00135">
    <property type="entry name" value="COesterase"/>
    <property type="match status" value="1"/>
</dbReference>
<dbReference type="EC" id="3.1.1.-" evidence="6"/>
<reference evidence="9" key="1">
    <citation type="submission" date="2016-04" db="EMBL/GenBank/DDBJ databases">
        <title>Molecular identification and expression profiling of carboxylesterase genes associated with odorant degradation in the tea geometrid, Ectropis obliqua Prout.</title>
        <authorList>
            <person name="Mao T.-F."/>
            <person name="Zhang Y.-X."/>
            <person name="Wu J.-J."/>
            <person name="Sun L."/>
        </authorList>
    </citation>
    <scope>NUCLEOTIDE SEQUENCE</scope>
</reference>
<dbReference type="PROSITE" id="PS00122">
    <property type="entry name" value="CARBOXYLESTERASE_B_1"/>
    <property type="match status" value="1"/>
</dbReference>
<name>A0A2S0D932_ECTOB</name>
<feature type="domain" description="Carboxylesterase type B" evidence="8">
    <location>
        <begin position="25"/>
        <end position="549"/>
    </location>
</feature>
<comment type="similarity">
    <text evidence="1 6">Belongs to the type-B carboxylesterase/lipase family.</text>
</comment>